<proteinExistence type="predicted"/>
<dbReference type="OrthoDB" id="237820at2"/>
<sequence length="901" mass="95852">MKIVKPLGLGTLTRSYQIGGERRFVVSALGFFPLGEAAVQRFAMENEQWPGVLKTLATQGVTQPLDEVLPKSRAELLVSGNAYAPQGKPVERMQVSLSAAGVDKTLDVIGERVWRYAPWLRIDAPTPFVSMPLAYTHAFGGAHHPDNPVGCGYERNRFAALAGVNTRPMPNLELPGTPVRRHWVRYAPAGFGPLAFDWQTRSRHAGRYGAKWLAHEAPGFSSSATPALFQRAPADQWLAAYLRGGEPYRLCGMHPQREVIEGQVPPLVARGFIQRSGAASLEEVALRFDTVWFFPDLLTGVAMYHGETPHAHSLGFDIDALMVAYEHRDRPRSFAHYAQVFARRTDPATAAAHLFNESDLAADFDAPTRIARAAASAARADQAAAAEQAQLDAQLAEFYAVSGMTPPSAIVAQATAGTAAATAVTDAPTKPTRLPRLDSVAIAESDFDLAPMLDGARDMIAEARAQADRLRASLPELPTGITTAAPDPAARREAAWTRISVAAVDLVPLDPVVGLTPPSRNAASPVPAAAAAPESTGVPQLDAALAAQPAQARASRRASLRYTDPDGPLPPDLARWLGRQVEQWHRAGVLLAGRDLAGIDLSGLDLSDADLREVQLENADLRNTRLSGARLDRAVLSGAQLDGADFTCATLVDANLCHSSGARTGFGGADLTRAWALDAQWPQADLSDACLDHCLASGIGLAGARLQRLTATQAVLLNANAPSSDWQAAQLAATVLMRADLSGASFANATLRKTVLMDAKLIDASFEGATLVDVPGGGTGADWSNARMTGLRAEHCSWQLATLRGSDWRSATLAACDLGRTDLSGAQLSDGQFSGCLFTAATLTGARAERANLFRAVCREVNFTDASLVAACLYQADTSDALFTRADLRDVQLEAGRRAIA</sequence>
<dbReference type="SUPFAM" id="SSF141571">
    <property type="entry name" value="Pentapeptide repeat-like"/>
    <property type="match status" value="2"/>
</dbReference>
<comment type="caution">
    <text evidence="3">The sequence shown here is derived from an EMBL/GenBank/DDBJ whole genome shotgun (WGS) entry which is preliminary data.</text>
</comment>
<organism evidence="3 4">
    <name type="scientific">Paraburkholderia bryophila</name>
    <dbReference type="NCBI Taxonomy" id="420952"/>
    <lineage>
        <taxon>Bacteria</taxon>
        <taxon>Pseudomonadati</taxon>
        <taxon>Pseudomonadota</taxon>
        <taxon>Betaproteobacteria</taxon>
        <taxon>Burkholderiales</taxon>
        <taxon>Burkholderiaceae</taxon>
        <taxon>Paraburkholderia</taxon>
    </lineage>
</organism>
<dbReference type="EMBL" id="QLTK01000007">
    <property type="protein sequence ID" value="RAS33271.1"/>
    <property type="molecule type" value="Genomic_DNA"/>
</dbReference>
<dbReference type="Pfam" id="PF00805">
    <property type="entry name" value="Pentapeptide"/>
    <property type="match status" value="4"/>
</dbReference>
<dbReference type="PANTHER" id="PTHR47485:SF1">
    <property type="entry name" value="THYLAKOID LUMENAL 17.4 KDA PROTEIN, CHLOROPLASTIC"/>
    <property type="match status" value="1"/>
</dbReference>
<keyword evidence="1" id="KW-0677">Repeat</keyword>
<evidence type="ECO:0000313" key="4">
    <source>
        <dbReference type="Proteomes" id="UP000248918"/>
    </source>
</evidence>
<dbReference type="Gene3D" id="2.160.20.80">
    <property type="entry name" value="E3 ubiquitin-protein ligase SopA"/>
    <property type="match status" value="3"/>
</dbReference>
<dbReference type="Pfam" id="PF09937">
    <property type="entry name" value="DUF2169"/>
    <property type="match status" value="1"/>
</dbReference>
<feature type="domain" description="DUF2169" evidence="2">
    <location>
        <begin position="20"/>
        <end position="303"/>
    </location>
</feature>
<name>A0A329CHV7_9BURK</name>
<evidence type="ECO:0000313" key="3">
    <source>
        <dbReference type="EMBL" id="RAS33271.1"/>
    </source>
</evidence>
<evidence type="ECO:0000256" key="1">
    <source>
        <dbReference type="ARBA" id="ARBA00022737"/>
    </source>
</evidence>
<gene>
    <name evidence="3" type="ORF">BX591_107188</name>
</gene>
<dbReference type="PANTHER" id="PTHR47485">
    <property type="entry name" value="THYLAKOID LUMENAL 17.4 KDA PROTEIN, CHLOROPLASTIC"/>
    <property type="match status" value="1"/>
</dbReference>
<protein>
    <recommendedName>
        <fullName evidence="2">DUF2169 domain-containing protein</fullName>
    </recommendedName>
</protein>
<evidence type="ECO:0000259" key="2">
    <source>
        <dbReference type="Pfam" id="PF09937"/>
    </source>
</evidence>
<reference evidence="3 4" key="1">
    <citation type="submission" date="2018-06" db="EMBL/GenBank/DDBJ databases">
        <title>Genomic Encyclopedia of Type Strains, Phase III (KMG-III): the genomes of soil and plant-associated and newly described type strains.</title>
        <authorList>
            <person name="Whitman W."/>
        </authorList>
    </citation>
    <scope>NUCLEOTIDE SEQUENCE [LARGE SCALE GENOMIC DNA]</scope>
    <source>
        <strain evidence="3 4">LMG 23644</strain>
    </source>
</reference>
<dbReference type="Proteomes" id="UP000248918">
    <property type="component" value="Unassembled WGS sequence"/>
</dbReference>
<dbReference type="InterPro" id="IPR018683">
    <property type="entry name" value="DUF2169"/>
</dbReference>
<dbReference type="AlphaFoldDB" id="A0A329CHV7"/>
<accession>A0A329CHV7</accession>
<dbReference type="InterPro" id="IPR001646">
    <property type="entry name" value="5peptide_repeat"/>
</dbReference>
<dbReference type="RefSeq" id="WP_111932127.1">
    <property type="nucleotide sequence ID" value="NZ_CADFFP010000008.1"/>
</dbReference>